<evidence type="ECO:0000256" key="3">
    <source>
        <dbReference type="ARBA" id="ARBA00022741"/>
    </source>
</evidence>
<keyword evidence="3" id="KW-0547">Nucleotide-binding</keyword>
<dbReference type="KEGG" id="asla:NCTC11923_00102"/>
<keyword evidence="2" id="KW-0813">Transport</keyword>
<evidence type="ECO:0000256" key="2">
    <source>
        <dbReference type="ARBA" id="ARBA00022448"/>
    </source>
</evidence>
<dbReference type="InterPro" id="IPR050319">
    <property type="entry name" value="ABC_transp_ATP-bind"/>
</dbReference>
<reference evidence="7 8" key="1">
    <citation type="submission" date="2018-12" db="EMBL/GenBank/DDBJ databases">
        <authorList>
            <consortium name="Pathogen Informatics"/>
        </authorList>
    </citation>
    <scope>NUCLEOTIDE SEQUENCE [LARGE SCALE GENOMIC DNA]</scope>
    <source>
        <strain evidence="7 8">NCTC11923</strain>
    </source>
</reference>
<dbReference type="PANTHER" id="PTHR43776:SF7">
    <property type="entry name" value="D,D-DIPEPTIDE TRANSPORT ATP-BINDING PROTEIN DDPF-RELATED"/>
    <property type="match status" value="1"/>
</dbReference>
<feature type="domain" description="ABC transporter" evidence="6">
    <location>
        <begin position="4"/>
        <end position="309"/>
    </location>
</feature>
<evidence type="ECO:0000313" key="8">
    <source>
        <dbReference type="Proteomes" id="UP000276899"/>
    </source>
</evidence>
<comment type="similarity">
    <text evidence="1">Belongs to the ABC transporter superfamily.</text>
</comment>
<evidence type="ECO:0000313" key="7">
    <source>
        <dbReference type="EMBL" id="VEG73497.1"/>
    </source>
</evidence>
<organism evidence="7 8">
    <name type="scientific">Actinomyces slackii</name>
    <dbReference type="NCBI Taxonomy" id="52774"/>
    <lineage>
        <taxon>Bacteria</taxon>
        <taxon>Bacillati</taxon>
        <taxon>Actinomycetota</taxon>
        <taxon>Actinomycetes</taxon>
        <taxon>Actinomycetales</taxon>
        <taxon>Actinomycetaceae</taxon>
        <taxon>Actinomyces</taxon>
    </lineage>
</organism>
<accession>A0A3S5EM11</accession>
<dbReference type="Gene3D" id="3.40.50.300">
    <property type="entry name" value="P-loop containing nucleotide triphosphate hydrolases"/>
    <property type="match status" value="1"/>
</dbReference>
<proteinExistence type="inferred from homology"/>
<dbReference type="Pfam" id="PF00005">
    <property type="entry name" value="ABC_tran"/>
    <property type="match status" value="1"/>
</dbReference>
<name>A0A3S5EM11_9ACTO</name>
<dbReference type="GO" id="GO:0016887">
    <property type="term" value="F:ATP hydrolysis activity"/>
    <property type="evidence" value="ECO:0007669"/>
    <property type="project" value="InterPro"/>
</dbReference>
<dbReference type="AlphaFoldDB" id="A0A3S5EM11"/>
<dbReference type="STRING" id="1278298.GCA_000428685_01135"/>
<dbReference type="Proteomes" id="UP000276899">
    <property type="component" value="Chromosome"/>
</dbReference>
<dbReference type="InterPro" id="IPR003593">
    <property type="entry name" value="AAA+_ATPase"/>
</dbReference>
<evidence type="ECO:0000259" key="6">
    <source>
        <dbReference type="PROSITE" id="PS50893"/>
    </source>
</evidence>
<keyword evidence="7" id="KW-0378">Hydrolase</keyword>
<evidence type="ECO:0000256" key="1">
    <source>
        <dbReference type="ARBA" id="ARBA00005417"/>
    </source>
</evidence>
<keyword evidence="4 7" id="KW-0067">ATP-binding</keyword>
<evidence type="ECO:0000256" key="5">
    <source>
        <dbReference type="SAM" id="MobiDB-lite"/>
    </source>
</evidence>
<dbReference type="PROSITE" id="PS50893">
    <property type="entry name" value="ABC_TRANSPORTER_2"/>
    <property type="match status" value="1"/>
</dbReference>
<dbReference type="PROSITE" id="PS00211">
    <property type="entry name" value="ABC_TRANSPORTER_1"/>
    <property type="match status" value="1"/>
</dbReference>
<dbReference type="EC" id="3.6.3.-" evidence="7"/>
<dbReference type="PANTHER" id="PTHR43776">
    <property type="entry name" value="TRANSPORT ATP-BINDING PROTEIN"/>
    <property type="match status" value="1"/>
</dbReference>
<dbReference type="GO" id="GO:0005524">
    <property type="term" value="F:ATP binding"/>
    <property type="evidence" value="ECO:0007669"/>
    <property type="project" value="UniProtKB-KW"/>
</dbReference>
<keyword evidence="8" id="KW-1185">Reference proteome</keyword>
<feature type="compositionally biased region" description="Low complexity" evidence="5">
    <location>
        <begin position="202"/>
        <end position="216"/>
    </location>
</feature>
<dbReference type="GO" id="GO:0055085">
    <property type="term" value="P:transmembrane transport"/>
    <property type="evidence" value="ECO:0007669"/>
    <property type="project" value="UniProtKB-ARBA"/>
</dbReference>
<protein>
    <submittedName>
        <fullName evidence="7">Glutathione import ATP-binding protein GsiA</fullName>
        <ecNumber evidence="7">3.6.3.-</ecNumber>
    </submittedName>
</protein>
<dbReference type="EMBL" id="LR134363">
    <property type="protein sequence ID" value="VEG73497.1"/>
    <property type="molecule type" value="Genomic_DNA"/>
</dbReference>
<sequence>MSGLEVRGLTRTHPDGSGRRAVITGLDLDIASGQSTALLGRSGCGKTTLLRALLLADRPGPHDTGTISLDGAPVRAGSARRLRAYRRAVQYVPQEAAASLDPRRTILEQVARPLRTLGIEGGARAHEERAGQLLDELDIPRSRWSSRPHEISGGQAQRVAIARALGPRPRYLLLDEPVSGLDPALRRQVLALLAALGAAADPSADSASSAGPASPAEPDDDPASAERGAVPAPAERGAVPAPAERGAVPAPAEQGAVPAPALLVVSHDLAAVARICHRCLVMDQGRIVEDAPMGRILTSPAHPATRALRDAVPDLPA</sequence>
<dbReference type="InterPro" id="IPR003439">
    <property type="entry name" value="ABC_transporter-like_ATP-bd"/>
</dbReference>
<dbReference type="SMART" id="SM00382">
    <property type="entry name" value="AAA"/>
    <property type="match status" value="1"/>
</dbReference>
<dbReference type="InterPro" id="IPR017871">
    <property type="entry name" value="ABC_transporter-like_CS"/>
</dbReference>
<dbReference type="InterPro" id="IPR027417">
    <property type="entry name" value="P-loop_NTPase"/>
</dbReference>
<dbReference type="SUPFAM" id="SSF52540">
    <property type="entry name" value="P-loop containing nucleoside triphosphate hydrolases"/>
    <property type="match status" value="2"/>
</dbReference>
<gene>
    <name evidence="7" type="primary">gsiA_2</name>
    <name evidence="7" type="ORF">NCTC11923_00102</name>
</gene>
<evidence type="ECO:0000256" key="4">
    <source>
        <dbReference type="ARBA" id="ARBA00022840"/>
    </source>
</evidence>
<feature type="region of interest" description="Disordered" evidence="5">
    <location>
        <begin position="202"/>
        <end position="252"/>
    </location>
</feature>
<dbReference type="RefSeq" id="WP_026427901.1">
    <property type="nucleotide sequence ID" value="NZ_LR134363.1"/>
</dbReference>